<dbReference type="GO" id="GO:0005576">
    <property type="term" value="C:extracellular region"/>
    <property type="evidence" value="ECO:0007669"/>
    <property type="project" value="UniProtKB-SubCell"/>
</dbReference>
<dbReference type="PANTHER" id="PTHR31232">
    <property type="match status" value="1"/>
</dbReference>
<feature type="signal peptide" evidence="6">
    <location>
        <begin position="1"/>
        <end position="20"/>
    </location>
</feature>
<sequence length="136" mass="15280">MNRLSCFLLAMALYVGLNNAAVFEKNSVHFKSSLGPDSSLRIHCVSDQDDLGVHFLRPGQTYDFSFHDSVLKTIIECNLYWMGPRGAGHGASFRAYEGGGVIVHYGKQNFWDARVDGVYFTHGKETPKLEYKWTIG</sequence>
<comment type="subcellular location">
    <subcellularLocation>
        <location evidence="1 6">Secreted</location>
    </subcellularLocation>
</comment>
<evidence type="ECO:0000313" key="7">
    <source>
        <dbReference type="EMBL" id="CAH2077725.1"/>
    </source>
</evidence>
<evidence type="ECO:0000313" key="8">
    <source>
        <dbReference type="Proteomes" id="UP000836841"/>
    </source>
</evidence>
<evidence type="ECO:0000256" key="5">
    <source>
        <dbReference type="ARBA" id="ARBA00022729"/>
    </source>
</evidence>
<name>A0AAU9T231_THLAR</name>
<evidence type="ECO:0000256" key="6">
    <source>
        <dbReference type="RuleBase" id="RU367044"/>
    </source>
</evidence>
<dbReference type="Proteomes" id="UP000836841">
    <property type="component" value="Chromosome 7"/>
</dbReference>
<organism evidence="7 8">
    <name type="scientific">Thlaspi arvense</name>
    <name type="common">Field penny-cress</name>
    <dbReference type="NCBI Taxonomy" id="13288"/>
    <lineage>
        <taxon>Eukaryota</taxon>
        <taxon>Viridiplantae</taxon>
        <taxon>Streptophyta</taxon>
        <taxon>Embryophyta</taxon>
        <taxon>Tracheophyta</taxon>
        <taxon>Spermatophyta</taxon>
        <taxon>Magnoliopsida</taxon>
        <taxon>eudicotyledons</taxon>
        <taxon>Gunneridae</taxon>
        <taxon>Pentapetalae</taxon>
        <taxon>rosids</taxon>
        <taxon>malvids</taxon>
        <taxon>Brassicales</taxon>
        <taxon>Brassicaceae</taxon>
        <taxon>Thlaspideae</taxon>
        <taxon>Thlaspi</taxon>
    </lineage>
</organism>
<dbReference type="GO" id="GO:0060320">
    <property type="term" value="P:rejection of self pollen"/>
    <property type="evidence" value="ECO:0007669"/>
    <property type="project" value="UniProtKB-KW"/>
</dbReference>
<dbReference type="Pfam" id="PF05938">
    <property type="entry name" value="Self-incomp_S1"/>
    <property type="match status" value="1"/>
</dbReference>
<evidence type="ECO:0000256" key="1">
    <source>
        <dbReference type="ARBA" id="ARBA00004613"/>
    </source>
</evidence>
<keyword evidence="5 6" id="KW-0732">Signal</keyword>
<accession>A0AAU9T231</accession>
<dbReference type="InterPro" id="IPR010264">
    <property type="entry name" value="Self-incomp_S1"/>
</dbReference>
<keyword evidence="3 6" id="KW-0713">Self-incompatibility</keyword>
<evidence type="ECO:0000256" key="2">
    <source>
        <dbReference type="ARBA" id="ARBA00005581"/>
    </source>
</evidence>
<dbReference type="EMBL" id="OU466863">
    <property type="protein sequence ID" value="CAH2077725.1"/>
    <property type="molecule type" value="Genomic_DNA"/>
</dbReference>
<protein>
    <recommendedName>
        <fullName evidence="6">S-protein homolog</fullName>
    </recommendedName>
</protein>
<reference evidence="7 8" key="1">
    <citation type="submission" date="2022-03" db="EMBL/GenBank/DDBJ databases">
        <authorList>
            <person name="Nunn A."/>
            <person name="Chopra R."/>
            <person name="Nunn A."/>
            <person name="Contreras Garrido A."/>
        </authorList>
    </citation>
    <scope>NUCLEOTIDE SEQUENCE [LARGE SCALE GENOMIC DNA]</scope>
</reference>
<keyword evidence="8" id="KW-1185">Reference proteome</keyword>
<gene>
    <name evidence="7" type="ORF">TAV2_LOCUS24167</name>
</gene>
<evidence type="ECO:0000256" key="3">
    <source>
        <dbReference type="ARBA" id="ARBA00022471"/>
    </source>
</evidence>
<comment type="similarity">
    <text evidence="2 6">Belongs to the plant self-incompatibility (S1) protein family.</text>
</comment>
<dbReference type="AlphaFoldDB" id="A0AAU9T231"/>
<dbReference type="PANTHER" id="PTHR31232:SF135">
    <property type="entry name" value="S-PROTEIN HOMOLOG 9"/>
    <property type="match status" value="1"/>
</dbReference>
<keyword evidence="4 6" id="KW-0964">Secreted</keyword>
<proteinExistence type="inferred from homology"/>
<feature type="chain" id="PRO_5043087002" description="S-protein homolog" evidence="6">
    <location>
        <begin position="21"/>
        <end position="136"/>
    </location>
</feature>
<evidence type="ECO:0000256" key="4">
    <source>
        <dbReference type="ARBA" id="ARBA00022525"/>
    </source>
</evidence>